<dbReference type="PROSITE" id="PS00801">
    <property type="entry name" value="TRANSKETOLASE_1"/>
    <property type="match status" value="1"/>
</dbReference>
<evidence type="ECO:0000256" key="14">
    <source>
        <dbReference type="PIRSR" id="PIRSR605478-5"/>
    </source>
</evidence>
<dbReference type="SMART" id="SM00861">
    <property type="entry name" value="Transket_pyr"/>
    <property type="match status" value="1"/>
</dbReference>
<evidence type="ECO:0000256" key="11">
    <source>
        <dbReference type="PIRSR" id="PIRSR605478-2"/>
    </source>
</evidence>
<dbReference type="GO" id="GO:0006098">
    <property type="term" value="P:pentose-phosphate shunt"/>
    <property type="evidence" value="ECO:0007669"/>
    <property type="project" value="TreeGrafter"/>
</dbReference>
<comment type="cofactor">
    <cofactor evidence="12">
        <name>thiamine diphosphate</name>
        <dbReference type="ChEBI" id="CHEBI:58937"/>
    </cofactor>
    <text evidence="12">Binds 1 thiamine pyrophosphate per subunit. During the reaction, the substrate forms a covalent intermediate with the cofactor.</text>
</comment>
<feature type="binding site" evidence="12">
    <location>
        <position position="76"/>
    </location>
    <ligand>
        <name>thiamine diphosphate</name>
        <dbReference type="ChEBI" id="CHEBI:58937"/>
    </ligand>
</feature>
<protein>
    <recommendedName>
        <fullName evidence="4">transketolase</fullName>
        <ecNumber evidence="4">2.2.1.1</ecNumber>
    </recommendedName>
</protein>
<dbReference type="CDD" id="cd02012">
    <property type="entry name" value="TPP_TK"/>
    <property type="match status" value="1"/>
</dbReference>
<dbReference type="InterPro" id="IPR049557">
    <property type="entry name" value="Transketolase_CS"/>
</dbReference>
<dbReference type="FunFam" id="3.40.50.970:FF:000004">
    <property type="entry name" value="Transketolase"/>
    <property type="match status" value="1"/>
</dbReference>
<dbReference type="PANTHER" id="PTHR43522:SF2">
    <property type="entry name" value="TRANSKETOLASE 1-RELATED"/>
    <property type="match status" value="1"/>
</dbReference>
<dbReference type="Pfam" id="PF22613">
    <property type="entry name" value="Transketolase_C_1"/>
    <property type="match status" value="1"/>
</dbReference>
<evidence type="ECO:0000256" key="12">
    <source>
        <dbReference type="PIRSR" id="PIRSR605478-3"/>
    </source>
</evidence>
<organism evidence="16">
    <name type="scientific">Aplanochytrium stocchinoi</name>
    <dbReference type="NCBI Taxonomy" id="215587"/>
    <lineage>
        <taxon>Eukaryota</taxon>
        <taxon>Sar</taxon>
        <taxon>Stramenopiles</taxon>
        <taxon>Bigyra</taxon>
        <taxon>Labyrinthulomycetes</taxon>
        <taxon>Thraustochytrida</taxon>
        <taxon>Thraustochytriidae</taxon>
        <taxon>Aplanochytrium</taxon>
    </lineage>
</organism>
<dbReference type="InterPro" id="IPR005478">
    <property type="entry name" value="Transketolase_bac-like"/>
</dbReference>
<dbReference type="InterPro" id="IPR029061">
    <property type="entry name" value="THDP-binding"/>
</dbReference>
<gene>
    <name evidence="16" type="ORF">ASTO00021_LOCUS12600</name>
</gene>
<feature type="binding site" evidence="12">
    <location>
        <begin position="125"/>
        <end position="127"/>
    </location>
    <ligand>
        <name>thiamine diphosphate</name>
        <dbReference type="ChEBI" id="CHEBI:58937"/>
    </ligand>
</feature>
<keyword evidence="6 13" id="KW-0479">Metal-binding</keyword>
<feature type="binding site" evidence="13">
    <location>
        <position position="198"/>
    </location>
    <ligand>
        <name>Mg(2+)</name>
        <dbReference type="ChEBI" id="CHEBI:18420"/>
    </ligand>
</feature>
<dbReference type="InterPro" id="IPR055152">
    <property type="entry name" value="Transketolase-like_C_2"/>
</dbReference>
<evidence type="ECO:0000256" key="7">
    <source>
        <dbReference type="ARBA" id="ARBA00022842"/>
    </source>
</evidence>
<keyword evidence="5" id="KW-0808">Transferase</keyword>
<comment type="similarity">
    <text evidence="2">Belongs to the transketolase family.</text>
</comment>
<comment type="catalytic activity">
    <reaction evidence="9">
        <text>D-sedoheptulose 7-phosphate + D-glyceraldehyde 3-phosphate = aldehydo-D-ribose 5-phosphate + D-xylulose 5-phosphate</text>
        <dbReference type="Rhea" id="RHEA:10508"/>
        <dbReference type="ChEBI" id="CHEBI:57483"/>
        <dbReference type="ChEBI" id="CHEBI:57737"/>
        <dbReference type="ChEBI" id="CHEBI:58273"/>
        <dbReference type="ChEBI" id="CHEBI:59776"/>
        <dbReference type="EC" id="2.2.1.1"/>
    </reaction>
</comment>
<name>A0A7S3UZY7_9STRA</name>
<feature type="binding site" evidence="11">
    <location>
        <position position="272"/>
    </location>
    <ligand>
        <name>substrate</name>
    </ligand>
</feature>
<dbReference type="InterPro" id="IPR005474">
    <property type="entry name" value="Transketolase_N"/>
</dbReference>
<feature type="binding site" evidence="11">
    <location>
        <position position="472"/>
    </location>
    <ligand>
        <name>substrate</name>
    </ligand>
</feature>
<comment type="cofactor">
    <cofactor evidence="1">
        <name>Co(2+)</name>
        <dbReference type="ChEBI" id="CHEBI:48828"/>
    </cofactor>
</comment>
<dbReference type="Gene3D" id="3.40.50.920">
    <property type="match status" value="1"/>
</dbReference>
<feature type="binding site" evidence="11">
    <location>
        <position position="368"/>
    </location>
    <ligand>
        <name>substrate</name>
    </ligand>
</feature>
<feature type="binding site" evidence="12">
    <location>
        <position position="167"/>
    </location>
    <ligand>
        <name>thiamine diphosphate</name>
        <dbReference type="ChEBI" id="CHEBI:58937"/>
    </ligand>
</feature>
<evidence type="ECO:0000256" key="10">
    <source>
        <dbReference type="PIRSR" id="PIRSR605478-1"/>
    </source>
</evidence>
<dbReference type="EC" id="2.2.1.1" evidence="4"/>
<feature type="site" description="Important for catalytic activity" evidence="14">
    <location>
        <position position="272"/>
    </location>
</feature>
<feature type="binding site" evidence="13">
    <location>
        <position position="196"/>
    </location>
    <ligand>
        <name>Mg(2+)</name>
        <dbReference type="ChEBI" id="CHEBI:18420"/>
    </ligand>
</feature>
<feature type="active site" description="Proton donor" evidence="10">
    <location>
        <position position="422"/>
    </location>
</feature>
<keyword evidence="8 12" id="KW-0786">Thiamine pyrophosphate</keyword>
<feature type="binding site" evidence="11">
    <location>
        <position position="531"/>
    </location>
    <ligand>
        <name>substrate</name>
    </ligand>
</feature>
<dbReference type="SUPFAM" id="SSF52922">
    <property type="entry name" value="TK C-terminal domain-like"/>
    <property type="match status" value="1"/>
</dbReference>
<feature type="binding site" evidence="11">
    <location>
        <position position="484"/>
    </location>
    <ligand>
        <name>substrate</name>
    </ligand>
</feature>
<keyword evidence="7 13" id="KW-0460">Magnesium</keyword>
<evidence type="ECO:0000256" key="4">
    <source>
        <dbReference type="ARBA" id="ARBA00013152"/>
    </source>
</evidence>
<feature type="binding site" evidence="11">
    <location>
        <position position="395"/>
    </location>
    <ligand>
        <name>substrate</name>
    </ligand>
</feature>
<feature type="domain" description="Transketolase-like pyrimidine-binding" evidence="15">
    <location>
        <begin position="365"/>
        <end position="536"/>
    </location>
</feature>
<dbReference type="NCBIfam" id="TIGR00232">
    <property type="entry name" value="tktlase_bact"/>
    <property type="match status" value="1"/>
</dbReference>
<dbReference type="FunFam" id="3.40.50.970:FF:000003">
    <property type="entry name" value="Transketolase"/>
    <property type="match status" value="1"/>
</dbReference>
<comment type="subunit">
    <text evidence="3">Homodimer.</text>
</comment>
<evidence type="ECO:0000256" key="13">
    <source>
        <dbReference type="PIRSR" id="PIRSR605478-4"/>
    </source>
</evidence>
<evidence type="ECO:0000256" key="2">
    <source>
        <dbReference type="ARBA" id="ARBA00007131"/>
    </source>
</evidence>
<evidence type="ECO:0000256" key="5">
    <source>
        <dbReference type="ARBA" id="ARBA00022679"/>
    </source>
</evidence>
<dbReference type="AlphaFoldDB" id="A0A7S3UZY7"/>
<evidence type="ECO:0000256" key="1">
    <source>
        <dbReference type="ARBA" id="ARBA00001941"/>
    </source>
</evidence>
<feature type="binding site" evidence="13">
    <location>
        <position position="166"/>
    </location>
    <ligand>
        <name>Mg(2+)</name>
        <dbReference type="ChEBI" id="CHEBI:18420"/>
    </ligand>
</feature>
<accession>A0A7S3UZY7</accession>
<sequence>MSEPPAKRIKEDMEEKCINTIRILSADTVEKGKSGHPGAPIGCAPMAYTLYCKFMNHNPKNPKWPNRDRFVLSNGHACALLYSMLHLTGYDRPTMEDMKQFRQFGSVTAGHPENFLLDGVEVSTGPLGQGISNAVGLAMAETHLAAIYNTPEHKVVDNYTYVICGDGCLQEGVSSEASSLAGHWKLGKLIVLYDDNNITIDGPTTLSFTEDVAKRYEAYGWQVLHVENGNTDFSGIEKAVNEARACTDKPTLIKITTIIGYGSTKQNTHDVHGAPLGAEDLKHTKKFFGFDPEESFVVPDDVKEAMLTCVEKGAEAEEQWNKVFAAYKETNPDKAAQFERAVIRGDLPDGWENSLPSFTPENGSIASRNSSATVLNAIANAIPEIVGGSADLTPSNKTQIKASHDYQAETPEGRYVRYGIREHAMSSICNGMAAYGGIIPYCATFLNFAGYALGAIRLSALSKFQVFYVMTHDSIGLGEDGPTHQPVGMLLSCRSIPNFYVFRPADANEVSGSYKSALKMRNSSSLFALSRQDLPCLAGSSVDAVEKGAYQVVTADDPQLVFCGTGSEVSILVEAAEMLTGEGIPTTVVSMPCWKLFDKQSAEYKKSVFPKGVPVMSLEAASKEGWAKYSHYQMGMDRFGKSAPYLKVYEYFGFTAENMAKKGKGLVKFYAEKEVPWLMDMPEL</sequence>
<evidence type="ECO:0000259" key="15">
    <source>
        <dbReference type="SMART" id="SM00861"/>
    </source>
</evidence>
<dbReference type="InterPro" id="IPR009014">
    <property type="entry name" value="Transketo_C/PFOR_II"/>
</dbReference>
<dbReference type="GO" id="GO:0046872">
    <property type="term" value="F:metal ion binding"/>
    <property type="evidence" value="ECO:0007669"/>
    <property type="project" value="UniProtKB-KW"/>
</dbReference>
<evidence type="ECO:0000256" key="3">
    <source>
        <dbReference type="ARBA" id="ARBA00011738"/>
    </source>
</evidence>
<feature type="binding site" evidence="11">
    <location>
        <position position="480"/>
    </location>
    <ligand>
        <name>substrate</name>
    </ligand>
</feature>
<dbReference type="GO" id="GO:0005829">
    <property type="term" value="C:cytosol"/>
    <property type="evidence" value="ECO:0007669"/>
    <property type="project" value="TreeGrafter"/>
</dbReference>
<evidence type="ECO:0000256" key="8">
    <source>
        <dbReference type="ARBA" id="ARBA00023052"/>
    </source>
</evidence>
<dbReference type="CDD" id="cd07033">
    <property type="entry name" value="TPP_PYR_DXS_TK_like"/>
    <property type="match status" value="1"/>
</dbReference>
<comment type="cofactor">
    <cofactor evidence="13">
        <name>Mg(2+)</name>
        <dbReference type="ChEBI" id="CHEBI:18420"/>
    </cofactor>
    <text evidence="13">Binds 1 Mg(2+) ion per subunit. Can also utilize other divalent metal cations, such as Ca(2+), Mn(2+) and Co(2+).</text>
</comment>
<dbReference type="PANTHER" id="PTHR43522">
    <property type="entry name" value="TRANSKETOLASE"/>
    <property type="match status" value="1"/>
</dbReference>
<feature type="binding site" evidence="12">
    <location>
        <position position="448"/>
    </location>
    <ligand>
        <name>thiamine diphosphate</name>
        <dbReference type="ChEBI" id="CHEBI:58937"/>
    </ligand>
</feature>
<feature type="binding site" evidence="12">
    <location>
        <position position="196"/>
    </location>
    <ligand>
        <name>thiamine diphosphate</name>
        <dbReference type="ChEBI" id="CHEBI:58937"/>
    </ligand>
</feature>
<dbReference type="GO" id="GO:0004802">
    <property type="term" value="F:transketolase activity"/>
    <property type="evidence" value="ECO:0007669"/>
    <property type="project" value="UniProtKB-EC"/>
</dbReference>
<dbReference type="InterPro" id="IPR033247">
    <property type="entry name" value="Transketolase_fam"/>
</dbReference>
<dbReference type="Pfam" id="PF00456">
    <property type="entry name" value="Transketolase_N"/>
    <property type="match status" value="1"/>
</dbReference>
<dbReference type="Pfam" id="PF02779">
    <property type="entry name" value="Transket_pyr"/>
    <property type="match status" value="1"/>
</dbReference>
<dbReference type="SUPFAM" id="SSF52518">
    <property type="entry name" value="Thiamin diphosphate-binding fold (THDP-binding)"/>
    <property type="match status" value="2"/>
</dbReference>
<evidence type="ECO:0000313" key="16">
    <source>
        <dbReference type="EMBL" id="CAE0442487.1"/>
    </source>
</evidence>
<feature type="binding site" evidence="12">
    <location>
        <position position="272"/>
    </location>
    <ligand>
        <name>thiamine diphosphate</name>
        <dbReference type="ChEBI" id="CHEBI:58937"/>
    </ligand>
</feature>
<dbReference type="Gene3D" id="3.40.50.970">
    <property type="match status" value="2"/>
</dbReference>
<dbReference type="FunFam" id="3.40.50.920:FF:000003">
    <property type="entry name" value="Transketolase"/>
    <property type="match status" value="1"/>
</dbReference>
<reference evidence="16" key="1">
    <citation type="submission" date="2021-01" db="EMBL/GenBank/DDBJ databases">
        <authorList>
            <person name="Corre E."/>
            <person name="Pelletier E."/>
            <person name="Niang G."/>
            <person name="Scheremetjew M."/>
            <person name="Finn R."/>
            <person name="Kale V."/>
            <person name="Holt S."/>
            <person name="Cochrane G."/>
            <person name="Meng A."/>
            <person name="Brown T."/>
            <person name="Cohen L."/>
        </authorList>
    </citation>
    <scope>NUCLEOTIDE SEQUENCE</scope>
    <source>
        <strain evidence="16">GSBS06</strain>
    </source>
</reference>
<dbReference type="InterPro" id="IPR005475">
    <property type="entry name" value="Transketolase-like_Pyr-bd"/>
</dbReference>
<proteinExistence type="inferred from homology"/>
<evidence type="ECO:0000256" key="6">
    <source>
        <dbReference type="ARBA" id="ARBA00022723"/>
    </source>
</evidence>
<feature type="site" description="Important for catalytic activity" evidence="14">
    <location>
        <position position="36"/>
    </location>
</feature>
<evidence type="ECO:0000256" key="9">
    <source>
        <dbReference type="ARBA" id="ARBA00049473"/>
    </source>
</evidence>
<feature type="binding site" evidence="11">
    <location>
        <position position="36"/>
    </location>
    <ligand>
        <name>substrate</name>
    </ligand>
</feature>
<dbReference type="EMBL" id="HBIN01016554">
    <property type="protein sequence ID" value="CAE0442487.1"/>
    <property type="molecule type" value="Transcribed_RNA"/>
</dbReference>